<reference evidence="2" key="1">
    <citation type="journal article" date="2019" name="Int. J. Syst. Evol. Microbiol.">
        <title>The Global Catalogue of Microorganisms (GCM) 10K type strain sequencing project: providing services to taxonomists for standard genome sequencing and annotation.</title>
        <authorList>
            <consortium name="The Broad Institute Genomics Platform"/>
            <consortium name="The Broad Institute Genome Sequencing Center for Infectious Disease"/>
            <person name="Wu L."/>
            <person name="Ma J."/>
        </authorList>
    </citation>
    <scope>NUCLEOTIDE SEQUENCE [LARGE SCALE GENOMIC DNA]</scope>
    <source>
        <strain evidence="2">CGMCC 1.12376</strain>
    </source>
</reference>
<dbReference type="Proteomes" id="UP001597221">
    <property type="component" value="Unassembled WGS sequence"/>
</dbReference>
<gene>
    <name evidence="1" type="ORF">ACFSBH_06450</name>
</gene>
<name>A0ABW4HP61_9BACI</name>
<evidence type="ECO:0008006" key="3">
    <source>
        <dbReference type="Google" id="ProtNLM"/>
    </source>
</evidence>
<proteinExistence type="predicted"/>
<accession>A0ABW4HP61</accession>
<dbReference type="RefSeq" id="WP_251511958.1">
    <property type="nucleotide sequence ID" value="NZ_JAMBON010000003.1"/>
</dbReference>
<dbReference type="EMBL" id="JBHUDE010000033">
    <property type="protein sequence ID" value="MFD1607286.1"/>
    <property type="molecule type" value="Genomic_DNA"/>
</dbReference>
<keyword evidence="2" id="KW-1185">Reference proteome</keyword>
<evidence type="ECO:0000313" key="1">
    <source>
        <dbReference type="EMBL" id="MFD1607286.1"/>
    </source>
</evidence>
<protein>
    <recommendedName>
        <fullName evidence="3">DUF2281 domain-containing protein</fullName>
    </recommendedName>
</protein>
<sequence length="58" mass="6836">MDSKDRIKQLINELTEEEAVRVLNFASEVKEAKEKEIEEVAPVAFWDNDDKVWNEISR</sequence>
<organism evidence="1 2">
    <name type="scientific">Oceanobacillus luteolus</name>
    <dbReference type="NCBI Taxonomy" id="1274358"/>
    <lineage>
        <taxon>Bacteria</taxon>
        <taxon>Bacillati</taxon>
        <taxon>Bacillota</taxon>
        <taxon>Bacilli</taxon>
        <taxon>Bacillales</taxon>
        <taxon>Bacillaceae</taxon>
        <taxon>Oceanobacillus</taxon>
    </lineage>
</organism>
<comment type="caution">
    <text evidence="1">The sequence shown here is derived from an EMBL/GenBank/DDBJ whole genome shotgun (WGS) entry which is preliminary data.</text>
</comment>
<evidence type="ECO:0000313" key="2">
    <source>
        <dbReference type="Proteomes" id="UP001597221"/>
    </source>
</evidence>